<evidence type="ECO:0008006" key="3">
    <source>
        <dbReference type="Google" id="ProtNLM"/>
    </source>
</evidence>
<dbReference type="SMR" id="A0A5M7C1E7"/>
<keyword evidence="2" id="KW-1185">Reference proteome</keyword>
<comment type="caution">
    <text evidence="1">The sequence shown here is derived from an EMBL/GenBank/DDBJ whole genome shotgun (WGS) entry which is preliminary data.</text>
</comment>
<dbReference type="InterPro" id="IPR011990">
    <property type="entry name" value="TPR-like_helical_dom_sf"/>
</dbReference>
<dbReference type="AlphaFoldDB" id="A0A5M7C1E7"/>
<dbReference type="RefSeq" id="WP_150066456.1">
    <property type="nucleotide sequence ID" value="NZ_VWPH01000004.1"/>
</dbReference>
<gene>
    <name evidence="1" type="ORF">F1721_10805</name>
</gene>
<evidence type="ECO:0000313" key="1">
    <source>
        <dbReference type="EMBL" id="KAA5835260.1"/>
    </source>
</evidence>
<dbReference type="Proteomes" id="UP000323946">
    <property type="component" value="Unassembled WGS sequence"/>
</dbReference>
<evidence type="ECO:0000313" key="2">
    <source>
        <dbReference type="Proteomes" id="UP000323946"/>
    </source>
</evidence>
<name>A0A5M7C1E7_SACHI</name>
<organism evidence="1 2">
    <name type="scientific">Saccharopolyspora hirsuta</name>
    <dbReference type="NCBI Taxonomy" id="1837"/>
    <lineage>
        <taxon>Bacteria</taxon>
        <taxon>Bacillati</taxon>
        <taxon>Actinomycetota</taxon>
        <taxon>Actinomycetes</taxon>
        <taxon>Pseudonocardiales</taxon>
        <taxon>Pseudonocardiaceae</taxon>
        <taxon>Saccharopolyspora</taxon>
    </lineage>
</organism>
<proteinExistence type="predicted"/>
<dbReference type="SUPFAM" id="SSF48452">
    <property type="entry name" value="TPR-like"/>
    <property type="match status" value="1"/>
</dbReference>
<dbReference type="OrthoDB" id="4500249at2"/>
<accession>A0A5M7C1E7</accession>
<sequence length="359" mass="39135">MECVLGHYAEATALLTSELDALDGVASPDVPKLIVRYGFIGLLSGSFPSRERIELAVRLAAEQGDQPTRVAVTALNALHLTVAGKFDEVKALLDEASGVVDALPDAAFTLHPEYFSLLGWAEGLVGRYSDAERHLNRGMTICQDSGHVFVLPLLLAGLSNMRVQIGQLADARRAARQAREVAQQINASDLANLALALEALSLMWLDRHQARSAMDMAERAAAALPPGTDWACLSTAYILAMGARLNDDPQRSRTLILDVGRGSDLPSLLSTMRPMYFEMLCDASVALGKIDQASEWAQQAIRCATRPDMPHQRAYALAAVAHVQRARGEFSAAMRSFDSGFSRRLWERDWKDYGRGVVT</sequence>
<protein>
    <recommendedName>
        <fullName evidence="3">Tetratricopeptide repeat protein</fullName>
    </recommendedName>
</protein>
<reference evidence="1 2" key="1">
    <citation type="submission" date="2019-09" db="EMBL/GenBank/DDBJ databases">
        <title>Draft genome sequence of the thermophilic Saccharopolyspora hirsuta VKM Ac-666T.</title>
        <authorList>
            <person name="Lobastova T.G."/>
            <person name="Fokina V."/>
            <person name="Bragin E.Y."/>
            <person name="Shtratnikova V.Y."/>
            <person name="Starodumova I.P."/>
            <person name="Tarlachkov S.V."/>
            <person name="Donova M.V."/>
        </authorList>
    </citation>
    <scope>NUCLEOTIDE SEQUENCE [LARGE SCALE GENOMIC DNA]</scope>
    <source>
        <strain evidence="1 2">VKM Ac-666</strain>
    </source>
</reference>
<dbReference type="EMBL" id="VWPH01000004">
    <property type="protein sequence ID" value="KAA5835260.1"/>
    <property type="molecule type" value="Genomic_DNA"/>
</dbReference>
<dbReference type="Gene3D" id="1.25.40.10">
    <property type="entry name" value="Tetratricopeptide repeat domain"/>
    <property type="match status" value="1"/>
</dbReference>